<keyword evidence="6" id="KW-1185">Reference proteome</keyword>
<keyword evidence="4" id="KW-0812">Transmembrane</keyword>
<feature type="coiled-coil region" evidence="2">
    <location>
        <begin position="503"/>
        <end position="540"/>
    </location>
</feature>
<dbReference type="PANTHER" id="PTHR14096:SF28">
    <property type="entry name" value="APOLIPOPROTEIN L, 1-RELATED"/>
    <property type="match status" value="1"/>
</dbReference>
<accession>A0AAU9XXK4</accession>
<keyword evidence="4" id="KW-1133">Transmembrane helix</keyword>
<keyword evidence="2" id="KW-0175">Coiled coil</keyword>
<dbReference type="GO" id="GO:0008289">
    <property type="term" value="F:lipid binding"/>
    <property type="evidence" value="ECO:0007669"/>
    <property type="project" value="InterPro"/>
</dbReference>
<gene>
    <name evidence="5" type="ORF">PMEA_00033919</name>
</gene>
<evidence type="ECO:0000256" key="1">
    <source>
        <dbReference type="ARBA" id="ARBA00010090"/>
    </source>
</evidence>
<name>A0AAU9XXK4_9CNID</name>
<feature type="non-terminal residue" evidence="5">
    <location>
        <position position="677"/>
    </location>
</feature>
<evidence type="ECO:0000256" key="4">
    <source>
        <dbReference type="SAM" id="Phobius"/>
    </source>
</evidence>
<dbReference type="Gene3D" id="1.20.1170.10">
    <property type="match status" value="1"/>
</dbReference>
<dbReference type="GO" id="GO:0005576">
    <property type="term" value="C:extracellular region"/>
    <property type="evidence" value="ECO:0007669"/>
    <property type="project" value="InterPro"/>
</dbReference>
<reference evidence="5 6" key="1">
    <citation type="submission" date="2022-05" db="EMBL/GenBank/DDBJ databases">
        <authorList>
            <consortium name="Genoscope - CEA"/>
            <person name="William W."/>
        </authorList>
    </citation>
    <scope>NUCLEOTIDE SEQUENCE [LARGE SCALE GENOMIC DNA]</scope>
</reference>
<feature type="transmembrane region" description="Helical" evidence="4">
    <location>
        <begin position="469"/>
        <end position="490"/>
    </location>
</feature>
<feature type="region of interest" description="Disordered" evidence="3">
    <location>
        <begin position="330"/>
        <end position="351"/>
    </location>
</feature>
<evidence type="ECO:0000256" key="3">
    <source>
        <dbReference type="SAM" id="MobiDB-lite"/>
    </source>
</evidence>
<dbReference type="GO" id="GO:0042157">
    <property type="term" value="P:lipoprotein metabolic process"/>
    <property type="evidence" value="ECO:0007669"/>
    <property type="project" value="InterPro"/>
</dbReference>
<dbReference type="Pfam" id="PF05461">
    <property type="entry name" value="ApoL"/>
    <property type="match status" value="1"/>
</dbReference>
<evidence type="ECO:0008006" key="7">
    <source>
        <dbReference type="Google" id="ProtNLM"/>
    </source>
</evidence>
<keyword evidence="4" id="KW-0472">Membrane</keyword>
<evidence type="ECO:0000256" key="2">
    <source>
        <dbReference type="SAM" id="Coils"/>
    </source>
</evidence>
<evidence type="ECO:0000313" key="5">
    <source>
        <dbReference type="EMBL" id="CAH3161765.1"/>
    </source>
</evidence>
<feature type="transmembrane region" description="Helical" evidence="4">
    <location>
        <begin position="567"/>
        <end position="588"/>
    </location>
</feature>
<dbReference type="Proteomes" id="UP001159428">
    <property type="component" value="Unassembled WGS sequence"/>
</dbReference>
<dbReference type="PANTHER" id="PTHR14096">
    <property type="entry name" value="APOLIPOPROTEIN L"/>
    <property type="match status" value="1"/>
</dbReference>
<comment type="caution">
    <text evidence="5">The sequence shown here is derived from an EMBL/GenBank/DDBJ whole genome shotgun (WGS) entry which is preliminary data.</text>
</comment>
<sequence>LVGAGIGGVGGLVMSVSKVIEVTLAKLGLKEVQRAIDEDKEASGPFGERLDDLERFIYDLRRIESNGFEFLRSRAIREFPPSTEGRIDLSAMFLRTSTALVGAGVVATAFSLARAGGSAGTRATQIAGGVIGAVMLPLDIYVLVKSSLEVHRGSTTQAVNDIRKLLSELKCPEENEIQELVQKFIEQRLNEVFDDGVSNNVQRENDPQAVTLSDIRSETSPYPNYLFKLSGKQLLTGDLKSYSALRDELSNFDGIVLRENRIAVPQSLRKKILKLAHETYQGIQISLRPSKYINETKARDTFSLVNVYTGTTLILSAKFLKHGPSKHIGDDIDVDTSAKTDESDGSSATLSKVPSPLIRLWSKPRRVIRLSPHDQEGWLNQRRTNLISYAQVIMRFRELGRLEEDVVTTFRRWIPKRKRTLEKLEELATKLHEQHIKVSKSTIAGASASTVGGILAIAGLIAAPFTFGAGLVVSLVGAGIGGAGGLVMSVSKVIEITLAKLGLKEVQGAIDEDKEACTQLQEKLENLERFISNLREIESNGFEFLHQLVEREFTTSTEERIDISARFFRAFSSAASVGAGAFAAAGAFARAGGLAGVRVANLAGGIVGAVLLPLDVYMLVKSSLEVHRGSTTQAVNDIRKLISELECPEEEDMQKMVRRFISEKLIEIFNDGDSNEE</sequence>
<dbReference type="AlphaFoldDB" id="A0AAU9XXK4"/>
<protein>
    <recommendedName>
        <fullName evidence="7">Apolipoprotein L3</fullName>
    </recommendedName>
</protein>
<proteinExistence type="inferred from homology"/>
<feature type="transmembrane region" description="Helical" evidence="4">
    <location>
        <begin position="600"/>
        <end position="620"/>
    </location>
</feature>
<dbReference type="EMBL" id="CALNXJ010000081">
    <property type="protein sequence ID" value="CAH3161765.1"/>
    <property type="molecule type" value="Genomic_DNA"/>
</dbReference>
<dbReference type="GO" id="GO:0016020">
    <property type="term" value="C:membrane"/>
    <property type="evidence" value="ECO:0007669"/>
    <property type="project" value="TreeGrafter"/>
</dbReference>
<comment type="similarity">
    <text evidence="1">Belongs to the apolipoprotein L family.</text>
</comment>
<dbReference type="InterPro" id="IPR008405">
    <property type="entry name" value="ApoL"/>
</dbReference>
<feature type="non-terminal residue" evidence="5">
    <location>
        <position position="1"/>
    </location>
</feature>
<dbReference type="GO" id="GO:0006869">
    <property type="term" value="P:lipid transport"/>
    <property type="evidence" value="ECO:0007669"/>
    <property type="project" value="InterPro"/>
</dbReference>
<organism evidence="5 6">
    <name type="scientific">Pocillopora meandrina</name>
    <dbReference type="NCBI Taxonomy" id="46732"/>
    <lineage>
        <taxon>Eukaryota</taxon>
        <taxon>Metazoa</taxon>
        <taxon>Cnidaria</taxon>
        <taxon>Anthozoa</taxon>
        <taxon>Hexacorallia</taxon>
        <taxon>Scleractinia</taxon>
        <taxon>Astrocoeniina</taxon>
        <taxon>Pocilloporidae</taxon>
        <taxon>Pocillopora</taxon>
    </lineage>
</organism>
<evidence type="ECO:0000313" key="6">
    <source>
        <dbReference type="Proteomes" id="UP001159428"/>
    </source>
</evidence>